<protein>
    <submittedName>
        <fullName evidence="2">Uncharacterized protein</fullName>
    </submittedName>
</protein>
<feature type="compositionally biased region" description="Low complexity" evidence="1">
    <location>
        <begin position="127"/>
        <end position="140"/>
    </location>
</feature>
<evidence type="ECO:0000313" key="2">
    <source>
        <dbReference type="EMBL" id="KAF9467487.1"/>
    </source>
</evidence>
<evidence type="ECO:0000313" key="3">
    <source>
        <dbReference type="Proteomes" id="UP000807353"/>
    </source>
</evidence>
<dbReference type="OrthoDB" id="2564568at2759"/>
<dbReference type="Proteomes" id="UP000807353">
    <property type="component" value="Unassembled WGS sequence"/>
</dbReference>
<name>A0A9P5YEP4_9AGAR</name>
<reference evidence="2" key="1">
    <citation type="submission" date="2020-11" db="EMBL/GenBank/DDBJ databases">
        <authorList>
            <consortium name="DOE Joint Genome Institute"/>
            <person name="Ahrendt S."/>
            <person name="Riley R."/>
            <person name="Andreopoulos W."/>
            <person name="Labutti K."/>
            <person name="Pangilinan J."/>
            <person name="Ruiz-Duenas F.J."/>
            <person name="Barrasa J.M."/>
            <person name="Sanchez-Garcia M."/>
            <person name="Camarero S."/>
            <person name="Miyauchi S."/>
            <person name="Serrano A."/>
            <person name="Linde D."/>
            <person name="Babiker R."/>
            <person name="Drula E."/>
            <person name="Ayuso-Fernandez I."/>
            <person name="Pacheco R."/>
            <person name="Padilla G."/>
            <person name="Ferreira P."/>
            <person name="Barriuso J."/>
            <person name="Kellner H."/>
            <person name="Castanera R."/>
            <person name="Alfaro M."/>
            <person name="Ramirez L."/>
            <person name="Pisabarro A.G."/>
            <person name="Kuo A."/>
            <person name="Tritt A."/>
            <person name="Lipzen A."/>
            <person name="He G."/>
            <person name="Yan M."/>
            <person name="Ng V."/>
            <person name="Cullen D."/>
            <person name="Martin F."/>
            <person name="Rosso M.-N."/>
            <person name="Henrissat B."/>
            <person name="Hibbett D."/>
            <person name="Martinez A.T."/>
            <person name="Grigoriev I.V."/>
        </authorList>
    </citation>
    <scope>NUCLEOTIDE SEQUENCE</scope>
    <source>
        <strain evidence="2">CBS 247.69</strain>
    </source>
</reference>
<dbReference type="AlphaFoldDB" id="A0A9P5YEP4"/>
<comment type="caution">
    <text evidence="2">The sequence shown here is derived from an EMBL/GenBank/DDBJ whole genome shotgun (WGS) entry which is preliminary data.</text>
</comment>
<organism evidence="2 3">
    <name type="scientific">Collybia nuda</name>
    <dbReference type="NCBI Taxonomy" id="64659"/>
    <lineage>
        <taxon>Eukaryota</taxon>
        <taxon>Fungi</taxon>
        <taxon>Dikarya</taxon>
        <taxon>Basidiomycota</taxon>
        <taxon>Agaricomycotina</taxon>
        <taxon>Agaricomycetes</taxon>
        <taxon>Agaricomycetidae</taxon>
        <taxon>Agaricales</taxon>
        <taxon>Tricholomatineae</taxon>
        <taxon>Clitocybaceae</taxon>
        <taxon>Collybia</taxon>
    </lineage>
</organism>
<keyword evidence="3" id="KW-1185">Reference proteome</keyword>
<proteinExistence type="predicted"/>
<evidence type="ECO:0000256" key="1">
    <source>
        <dbReference type="SAM" id="MobiDB-lite"/>
    </source>
</evidence>
<feature type="region of interest" description="Disordered" evidence="1">
    <location>
        <begin position="116"/>
        <end position="188"/>
    </location>
</feature>
<accession>A0A9P5YEP4</accession>
<sequence length="214" mass="21593">MAVTQVSASAAITSSGVIHGLIRRQSDTPFDPNDIPIQCKSQCAFISDTLSRCQAKPSLGCDCNVADETAFITCLNCILALAPSQSLTDEAQGEVNNYVAACAAAGFPVPATRLAGSTPTPSVTRVGGISATGATGITPTQNTFQPASTPESSPGPADPMDPLSQSLFQPVPSSGGGSGSNNNGPLPGMRSAASRAGVGFSGLVLGPMVYMLLF</sequence>
<feature type="compositionally biased region" description="Polar residues" evidence="1">
    <location>
        <begin position="141"/>
        <end position="152"/>
    </location>
</feature>
<gene>
    <name evidence="2" type="ORF">BDZ94DRAFT_1305137</name>
</gene>
<dbReference type="EMBL" id="MU150236">
    <property type="protein sequence ID" value="KAF9467487.1"/>
    <property type="molecule type" value="Genomic_DNA"/>
</dbReference>